<evidence type="ECO:0000313" key="5">
    <source>
        <dbReference type="EMBL" id="PMB63829.1"/>
    </source>
</evidence>
<proteinExistence type="inferred from homology"/>
<accession>A0A2N6N9A9</accession>
<evidence type="ECO:0000313" key="6">
    <source>
        <dbReference type="Proteomes" id="UP000235728"/>
    </source>
</evidence>
<dbReference type="OMA" id="DPEPWQK"/>
<comment type="caution">
    <text evidence="5">The sequence shown here is derived from an EMBL/GenBank/DDBJ whole genome shotgun (WGS) entry which is preliminary data.</text>
</comment>
<evidence type="ECO:0000256" key="2">
    <source>
        <dbReference type="ARBA" id="ARBA00022679"/>
    </source>
</evidence>
<feature type="domain" description="Gamma-glutamylcyclotransferase AIG2-like" evidence="4">
    <location>
        <begin position="8"/>
        <end position="131"/>
    </location>
</feature>
<evidence type="ECO:0000259" key="4">
    <source>
        <dbReference type="Pfam" id="PF06094"/>
    </source>
</evidence>
<keyword evidence="2" id="KW-0808">Transferase</keyword>
<comment type="similarity">
    <text evidence="1">Belongs to the gamma-glutamylcyclotransferase family.</text>
</comment>
<dbReference type="InterPro" id="IPR036568">
    <property type="entry name" value="GGCT-like_sf"/>
</dbReference>
<organism evidence="5 6">
    <name type="scientific">Beauveria bassiana</name>
    <name type="common">White muscardine disease fungus</name>
    <name type="synonym">Tritirachium shiotae</name>
    <dbReference type="NCBI Taxonomy" id="176275"/>
    <lineage>
        <taxon>Eukaryota</taxon>
        <taxon>Fungi</taxon>
        <taxon>Dikarya</taxon>
        <taxon>Ascomycota</taxon>
        <taxon>Pezizomycotina</taxon>
        <taxon>Sordariomycetes</taxon>
        <taxon>Hypocreomycetidae</taxon>
        <taxon>Hypocreales</taxon>
        <taxon>Cordycipitaceae</taxon>
        <taxon>Beauveria</taxon>
    </lineage>
</organism>
<dbReference type="Gene3D" id="3.10.490.10">
    <property type="entry name" value="Gamma-glutamyl cyclotransferase-like"/>
    <property type="match status" value="1"/>
</dbReference>
<dbReference type="SUPFAM" id="SSF110857">
    <property type="entry name" value="Gamma-glutamyl cyclotransferase-like"/>
    <property type="match status" value="1"/>
</dbReference>
<evidence type="ECO:0000256" key="3">
    <source>
        <dbReference type="ARBA" id="ARBA00030602"/>
    </source>
</evidence>
<dbReference type="InterPro" id="IPR009288">
    <property type="entry name" value="AIG2-like_dom"/>
</dbReference>
<dbReference type="Proteomes" id="UP000235728">
    <property type="component" value="Unassembled WGS sequence"/>
</dbReference>
<dbReference type="PANTHER" id="PTHR31544:SF2">
    <property type="entry name" value="AIG2-LIKE PROTEIN D"/>
    <property type="match status" value="1"/>
</dbReference>
<dbReference type="Pfam" id="PF06094">
    <property type="entry name" value="GGACT"/>
    <property type="match status" value="1"/>
</dbReference>
<sequence length="156" mass="17773">MSGNLTGFFYGTLMAPEIFFSVCYGTSSPPAAIQALHTFSPAVLNDFCRHRVQFADYPGIVPETGQSVRGIYVTGLTTANMQKLDHYEGSEYRLETVKVRLDGENKGAAGKEVDTKTYVFLKPKELEKREWDFEEFKRDKMKMWTRNGYCEGDLKE</sequence>
<evidence type="ECO:0000256" key="1">
    <source>
        <dbReference type="ARBA" id="ARBA00008861"/>
    </source>
</evidence>
<protein>
    <recommendedName>
        <fullName evidence="3">Putative gamma-glutamylcyclotransferase</fullName>
    </recommendedName>
</protein>
<reference evidence="5 6" key="1">
    <citation type="journal article" date="2016" name="Appl. Microbiol. Biotechnol.">
        <title>Characterization of T-DNA insertion mutants with decreased virulence in the entomopathogenic fungus Beauveria bassiana JEF-007.</title>
        <authorList>
            <person name="Kim S."/>
            <person name="Lee S.J."/>
            <person name="Nai Y.S."/>
            <person name="Yu J.S."/>
            <person name="Lee M.R."/>
            <person name="Yang Y.T."/>
            <person name="Kim J.S."/>
        </authorList>
    </citation>
    <scope>NUCLEOTIDE SEQUENCE [LARGE SCALE GENOMIC DNA]</scope>
    <source>
        <strain evidence="5 6">JEF-007</strain>
    </source>
</reference>
<dbReference type="AlphaFoldDB" id="A0A2N6N9A9"/>
<name>A0A2N6N9A9_BEABA</name>
<dbReference type="InterPro" id="IPR045038">
    <property type="entry name" value="AIG2-like"/>
</dbReference>
<dbReference type="EMBL" id="MRVG01000016">
    <property type="protein sequence ID" value="PMB63829.1"/>
    <property type="molecule type" value="Genomic_DNA"/>
</dbReference>
<dbReference type="GO" id="GO:0016740">
    <property type="term" value="F:transferase activity"/>
    <property type="evidence" value="ECO:0007669"/>
    <property type="project" value="UniProtKB-KW"/>
</dbReference>
<dbReference type="InterPro" id="IPR013024">
    <property type="entry name" value="GGCT-like"/>
</dbReference>
<dbReference type="CDD" id="cd06661">
    <property type="entry name" value="GGCT_like"/>
    <property type="match status" value="1"/>
</dbReference>
<dbReference type="PANTHER" id="PTHR31544">
    <property type="entry name" value="AIG2-LIKE PROTEIN D"/>
    <property type="match status" value="1"/>
</dbReference>
<gene>
    <name evidence="5" type="ORF">BM221_010300</name>
</gene>